<feature type="transmembrane region" description="Helical" evidence="7">
    <location>
        <begin position="67"/>
        <end position="86"/>
    </location>
</feature>
<evidence type="ECO:0000256" key="5">
    <source>
        <dbReference type="ARBA" id="ARBA00022989"/>
    </source>
</evidence>
<proteinExistence type="inferred from homology"/>
<dbReference type="SUPFAM" id="SSF55021">
    <property type="entry name" value="ACT-like"/>
    <property type="match status" value="1"/>
</dbReference>
<feature type="domain" description="MgtC/SapB/SrpB/YhiD N-terminal" evidence="8">
    <location>
        <begin position="11"/>
        <end position="139"/>
    </location>
</feature>
<dbReference type="AlphaFoldDB" id="A0A942Z8F7"/>
<comment type="caution">
    <text evidence="9">The sequence shown here is derived from an EMBL/GenBank/DDBJ whole genome shotgun (WGS) entry which is preliminary data.</text>
</comment>
<evidence type="ECO:0000256" key="1">
    <source>
        <dbReference type="ARBA" id="ARBA00004651"/>
    </source>
</evidence>
<keyword evidence="6 7" id="KW-0472">Membrane</keyword>
<keyword evidence="4 7" id="KW-0812">Transmembrane</keyword>
<accession>A0A942Z8F7</accession>
<dbReference type="InterPro" id="IPR003416">
    <property type="entry name" value="MgtC/SapB/SrpB/YhiD_fam"/>
</dbReference>
<sequence length="232" mass="24712">MIGYGEVALRLVLSAILGAFIGMEREVNNRPAGLRTHVLVTLGSALIMLISMYGFEGMGESGTGGEPARLAAQVVSGIGFLGAGTIMRTDTSIKGLTTAASLWVCGGIGLAIGNGYYIGGLITSAIVLFTLMSLGHVEQKLLKRKYKVLYINCIERAGLVGEIGVLLGQHSITIKDIRIISDDEEDESENISMKMKFMIKVPGTVLSSKLLNQLRNIHGVVSAELELDNSTI</sequence>
<comment type="subcellular location">
    <subcellularLocation>
        <location evidence="1">Cell membrane</location>
        <topology evidence="1">Multi-pass membrane protein</topology>
    </subcellularLocation>
</comment>
<keyword evidence="10" id="KW-1185">Reference proteome</keyword>
<evidence type="ECO:0000259" key="8">
    <source>
        <dbReference type="Pfam" id="PF02308"/>
    </source>
</evidence>
<dbReference type="EMBL" id="WSFT01000022">
    <property type="protein sequence ID" value="MBS4537875.1"/>
    <property type="molecule type" value="Genomic_DNA"/>
</dbReference>
<protein>
    <submittedName>
        <fullName evidence="9">MgtC/SapB family protein</fullName>
    </submittedName>
</protein>
<dbReference type="PANTHER" id="PTHR33778:SF1">
    <property type="entry name" value="MAGNESIUM TRANSPORTER YHID-RELATED"/>
    <property type="match status" value="1"/>
</dbReference>
<evidence type="ECO:0000256" key="6">
    <source>
        <dbReference type="ARBA" id="ARBA00023136"/>
    </source>
</evidence>
<evidence type="ECO:0000313" key="10">
    <source>
        <dbReference type="Proteomes" id="UP000724672"/>
    </source>
</evidence>
<organism evidence="9 10">
    <name type="scientific">Anaeromonas frigoriresistens</name>
    <dbReference type="NCBI Taxonomy" id="2683708"/>
    <lineage>
        <taxon>Bacteria</taxon>
        <taxon>Bacillati</taxon>
        <taxon>Bacillota</taxon>
        <taxon>Tissierellia</taxon>
        <taxon>Tissierellales</taxon>
        <taxon>Thermohalobacteraceae</taxon>
        <taxon>Anaeromonas</taxon>
    </lineage>
</organism>
<dbReference type="Pfam" id="PF02308">
    <property type="entry name" value="MgtC"/>
    <property type="match status" value="1"/>
</dbReference>
<dbReference type="PANTHER" id="PTHR33778">
    <property type="entry name" value="PROTEIN MGTC"/>
    <property type="match status" value="1"/>
</dbReference>
<feature type="transmembrane region" description="Helical" evidence="7">
    <location>
        <begin position="93"/>
        <end position="112"/>
    </location>
</feature>
<evidence type="ECO:0000256" key="4">
    <source>
        <dbReference type="ARBA" id="ARBA00022692"/>
    </source>
</evidence>
<dbReference type="PRINTS" id="PR01837">
    <property type="entry name" value="MGTCSAPBPROT"/>
</dbReference>
<gene>
    <name evidence="9" type="ORF">GOQ27_05340</name>
</gene>
<reference evidence="9" key="1">
    <citation type="submission" date="2019-12" db="EMBL/GenBank/DDBJ databases">
        <title>Clostridiaceae gen. nov. sp. nov., isolated from sediment in Xinjiang, China.</title>
        <authorList>
            <person name="Zhang R."/>
        </authorList>
    </citation>
    <scope>NUCLEOTIDE SEQUENCE</scope>
    <source>
        <strain evidence="9">D2Q-11</strain>
    </source>
</reference>
<dbReference type="Proteomes" id="UP000724672">
    <property type="component" value="Unassembled WGS sequence"/>
</dbReference>
<feature type="transmembrane region" description="Helical" evidence="7">
    <location>
        <begin position="36"/>
        <end position="55"/>
    </location>
</feature>
<evidence type="ECO:0000256" key="2">
    <source>
        <dbReference type="ARBA" id="ARBA00009298"/>
    </source>
</evidence>
<dbReference type="GO" id="GO:0005886">
    <property type="term" value="C:plasma membrane"/>
    <property type="evidence" value="ECO:0007669"/>
    <property type="project" value="UniProtKB-SubCell"/>
</dbReference>
<dbReference type="Gene3D" id="3.30.70.260">
    <property type="match status" value="1"/>
</dbReference>
<keyword evidence="5 7" id="KW-1133">Transmembrane helix</keyword>
<evidence type="ECO:0000313" key="9">
    <source>
        <dbReference type="EMBL" id="MBS4537875.1"/>
    </source>
</evidence>
<evidence type="ECO:0000256" key="3">
    <source>
        <dbReference type="ARBA" id="ARBA00022475"/>
    </source>
</evidence>
<dbReference type="RefSeq" id="WP_203365803.1">
    <property type="nucleotide sequence ID" value="NZ_WSFT01000022.1"/>
</dbReference>
<dbReference type="InterPro" id="IPR045865">
    <property type="entry name" value="ACT-like_dom_sf"/>
</dbReference>
<dbReference type="InterPro" id="IPR049177">
    <property type="entry name" value="MgtC_SapB_SrpB_YhiD_N"/>
</dbReference>
<evidence type="ECO:0000256" key="7">
    <source>
        <dbReference type="SAM" id="Phobius"/>
    </source>
</evidence>
<comment type="similarity">
    <text evidence="2">Belongs to the MgtC/SapB family.</text>
</comment>
<name>A0A942Z8F7_9FIRM</name>
<keyword evidence="3" id="KW-1003">Cell membrane</keyword>